<dbReference type="InterPro" id="IPR029016">
    <property type="entry name" value="GAF-like_dom_sf"/>
</dbReference>
<dbReference type="EMBL" id="JBBJUP010000003">
    <property type="protein sequence ID" value="MEJ8278150.1"/>
    <property type="molecule type" value="Genomic_DNA"/>
</dbReference>
<name>A0ABU8T429_9PSEU</name>
<reference evidence="2 3" key="1">
    <citation type="submission" date="2024-03" db="EMBL/GenBank/DDBJ databases">
        <title>Draft genome sequence of Pseudonocardia sp. DW16-2.</title>
        <authorList>
            <person name="Duangmal K."/>
        </authorList>
    </citation>
    <scope>NUCLEOTIDE SEQUENCE [LARGE SCALE GENOMIC DNA]</scope>
    <source>
        <strain evidence="2 3">DW16-2</strain>
    </source>
</reference>
<evidence type="ECO:0000313" key="2">
    <source>
        <dbReference type="EMBL" id="MEJ8278150.1"/>
    </source>
</evidence>
<protein>
    <submittedName>
        <fullName evidence="2">GAF domain-containing protein</fullName>
    </submittedName>
</protein>
<feature type="domain" description="GAF" evidence="1">
    <location>
        <begin position="25"/>
        <end position="188"/>
    </location>
</feature>
<dbReference type="SUPFAM" id="SSF55781">
    <property type="entry name" value="GAF domain-like"/>
    <property type="match status" value="1"/>
</dbReference>
<dbReference type="RefSeq" id="WP_340286274.1">
    <property type="nucleotide sequence ID" value="NZ_JBBJUP010000003.1"/>
</dbReference>
<dbReference type="Gene3D" id="3.30.450.40">
    <property type="match status" value="1"/>
</dbReference>
<evidence type="ECO:0000313" key="3">
    <source>
        <dbReference type="Proteomes" id="UP001364211"/>
    </source>
</evidence>
<dbReference type="InterPro" id="IPR003018">
    <property type="entry name" value="GAF"/>
</dbReference>
<organism evidence="2 3">
    <name type="scientific">Pseudonocardia spirodelae</name>
    <dbReference type="NCBI Taxonomy" id="3133431"/>
    <lineage>
        <taxon>Bacteria</taxon>
        <taxon>Bacillati</taxon>
        <taxon>Actinomycetota</taxon>
        <taxon>Actinomycetes</taxon>
        <taxon>Pseudonocardiales</taxon>
        <taxon>Pseudonocardiaceae</taxon>
        <taxon>Pseudonocardia</taxon>
    </lineage>
</organism>
<evidence type="ECO:0000259" key="1">
    <source>
        <dbReference type="SMART" id="SM00065"/>
    </source>
</evidence>
<dbReference type="SMART" id="SM00065">
    <property type="entry name" value="GAF"/>
    <property type="match status" value="1"/>
</dbReference>
<accession>A0ABU8T429</accession>
<keyword evidence="3" id="KW-1185">Reference proteome</keyword>
<dbReference type="Pfam" id="PF01590">
    <property type="entry name" value="GAF"/>
    <property type="match status" value="1"/>
</dbReference>
<comment type="caution">
    <text evidence="2">The sequence shown here is derived from an EMBL/GenBank/DDBJ whole genome shotgun (WGS) entry which is preliminary data.</text>
</comment>
<sequence>MDRGTTVDRTTTPAREWLRDRLDRDVEGGVRALLGSMTERLAVAAGTAATLRMLSADGEWLLPLTAHHPDPGLTAAMTATMDATAQRSRIGLWRPVVEERCPVRYRVESGHPPPETSPEQLRFLQRFPITAVVGVPVVYRDRLLGGAALVRFAADQAFGDAEEALLTDFARRVGILLGALDECAGSARDR</sequence>
<gene>
    <name evidence="2" type="ORF">WJX68_04320</name>
</gene>
<proteinExistence type="predicted"/>
<dbReference type="Proteomes" id="UP001364211">
    <property type="component" value="Unassembled WGS sequence"/>
</dbReference>